<feature type="region of interest" description="Disordered" evidence="7">
    <location>
        <begin position="48"/>
        <end position="159"/>
    </location>
</feature>
<dbReference type="Pfam" id="PF00632">
    <property type="entry name" value="HECT"/>
    <property type="match status" value="1"/>
</dbReference>
<dbReference type="SUPFAM" id="SSF48371">
    <property type="entry name" value="ARM repeat"/>
    <property type="match status" value="1"/>
</dbReference>
<evidence type="ECO:0000256" key="4">
    <source>
        <dbReference type="ARBA" id="ARBA00022679"/>
    </source>
</evidence>
<dbReference type="InterPro" id="IPR016024">
    <property type="entry name" value="ARM-type_fold"/>
</dbReference>
<feature type="compositionally biased region" description="Low complexity" evidence="7">
    <location>
        <begin position="1190"/>
        <end position="1203"/>
    </location>
</feature>
<comment type="catalytic activity">
    <reaction evidence="1">
        <text>S-ubiquitinyl-[E2 ubiquitin-conjugating enzyme]-L-cysteine + [acceptor protein]-L-lysine = [E2 ubiquitin-conjugating enzyme]-L-cysteine + N(6)-ubiquitinyl-[acceptor protein]-L-lysine.</text>
        <dbReference type="EC" id="2.3.2.26"/>
    </reaction>
</comment>
<evidence type="ECO:0000256" key="3">
    <source>
        <dbReference type="ARBA" id="ARBA00012485"/>
    </source>
</evidence>
<dbReference type="GO" id="GO:0000209">
    <property type="term" value="P:protein polyubiquitination"/>
    <property type="evidence" value="ECO:0000318"/>
    <property type="project" value="GO_Central"/>
</dbReference>
<dbReference type="Pfam" id="PF25579">
    <property type="entry name" value="TPR_TRIP12_N"/>
    <property type="match status" value="1"/>
</dbReference>
<evidence type="ECO:0000256" key="6">
    <source>
        <dbReference type="PROSITE-ProRule" id="PRU00104"/>
    </source>
</evidence>
<feature type="compositionally biased region" description="Low complexity" evidence="7">
    <location>
        <begin position="681"/>
        <end position="691"/>
    </location>
</feature>
<dbReference type="InterPro" id="IPR035983">
    <property type="entry name" value="Hect_E3_ubiquitin_ligase"/>
</dbReference>
<feature type="region of interest" description="Disordered" evidence="7">
    <location>
        <begin position="511"/>
        <end position="544"/>
    </location>
</feature>
<dbReference type="GO" id="GO:0061630">
    <property type="term" value="F:ubiquitin protein ligase activity"/>
    <property type="evidence" value="ECO:0000318"/>
    <property type="project" value="GO_Central"/>
</dbReference>
<organism evidence="9 10">
    <name type="scientific">Klebsormidium nitens</name>
    <name type="common">Green alga</name>
    <name type="synonym">Ulothrix nitens</name>
    <dbReference type="NCBI Taxonomy" id="105231"/>
    <lineage>
        <taxon>Eukaryota</taxon>
        <taxon>Viridiplantae</taxon>
        <taxon>Streptophyta</taxon>
        <taxon>Klebsormidiophyceae</taxon>
        <taxon>Klebsormidiales</taxon>
        <taxon>Klebsormidiaceae</taxon>
        <taxon>Klebsormidium</taxon>
    </lineage>
</organism>
<feature type="region of interest" description="Disordered" evidence="7">
    <location>
        <begin position="1"/>
        <end position="28"/>
    </location>
</feature>
<keyword evidence="4" id="KW-0808">Transferase</keyword>
<dbReference type="InterPro" id="IPR045322">
    <property type="entry name" value="HECTD1/TRIP12-like"/>
</dbReference>
<accession>A0A1Y1ISN1</accession>
<feature type="compositionally biased region" description="Low complexity" evidence="7">
    <location>
        <begin position="1055"/>
        <end position="1064"/>
    </location>
</feature>
<dbReference type="STRING" id="105231.A0A1Y1ISN1"/>
<evidence type="ECO:0000256" key="7">
    <source>
        <dbReference type="SAM" id="MobiDB-lite"/>
    </source>
</evidence>
<name>A0A1Y1ISN1_KLENI</name>
<dbReference type="PROSITE" id="PS50237">
    <property type="entry name" value="HECT"/>
    <property type="match status" value="1"/>
</dbReference>
<evidence type="ECO:0000313" key="9">
    <source>
        <dbReference type="EMBL" id="GAQ92281.1"/>
    </source>
</evidence>
<evidence type="ECO:0000256" key="2">
    <source>
        <dbReference type="ARBA" id="ARBA00006331"/>
    </source>
</evidence>
<dbReference type="OrthoDB" id="423283at2759"/>
<protein>
    <recommendedName>
        <fullName evidence="3">HECT-type E3 ubiquitin transferase</fullName>
        <ecNumber evidence="3">2.3.2.26</ecNumber>
    </recommendedName>
</protein>
<dbReference type="PANTHER" id="PTHR45670:SF1">
    <property type="entry name" value="E3 UBIQUITIN-PROTEIN LIGASE HECTD1"/>
    <property type="match status" value="1"/>
</dbReference>
<feature type="compositionally biased region" description="Basic residues" evidence="7">
    <location>
        <begin position="804"/>
        <end position="817"/>
    </location>
</feature>
<feature type="region of interest" description="Disordered" evidence="7">
    <location>
        <begin position="797"/>
        <end position="827"/>
    </location>
</feature>
<sequence>MATRKRGRSEGGACSEGPVTRSKASRLRSGLTLPLLPASKRQCVSSASASLAAPGGRVSVAAQVPPGAAGSTRAATRKQAAELKGKGKLVMENTSDGSGHIEDKTKTRVVDRKREKGKEKEGDTGPQRDMDRAARRAAAPAPEGFADDSGGAAGSAAVPPGSASSALQGLLRKLGAGLDDLMLSGSPALSSGRLKTILVGLRADGEEGRQLEALSSLCELLSIGTEDSLSSFSVDAFVPVLVNLLNCEYNSDIMLLAARALTHLTDVLPNACQTIVHYGAVPAFCARLLTIEYIDLAEQSLQALEKISFEHPAAVLRAGGLLAVLSYLDFFSTGVQRVALSTAANICRQLPSDSVELIKDAVPILTNLLQYQDEKVVEHACVCLSRIAENWAPSSQKLDLLCSHGLIAQAARLIAAPASGAGPQAALSVATYTGLVRLLATCAAGSPAVVEALLEQGIITILRDALAGAAAGPAAGVGPAALTRSPEQLYELMSLVSELLPPVVDPGVALPAGPAPEAGNRAARRKAAQEGGASLSAVKEEPGGEAGSARERWLAAHPGLVEQYGRDLFPVLLQVYAASVNPAVRSKCLTAINKYLHFVRPDTLQVVLKDSNIAGFLAGVLVSKDAAVLNTALQIAEGLMAKLPDVFRRLFVKEGVLHALDALVATEPSLAPALDAAGPATAEEAAAGPSTGLTARPKRASAKQRRKEEESEGAASGASGREGSLALGRSEVEAAGPSSVVRTLAQPSAGRAGLRLVAAARARRLKETYFGGGESENDDAARLKKLKELCAQICGGGKPVGEKGHKKSGKHKGKRGKERGGAGEVPDPDVAALKEVLDLLLEGDGMSTFEFVGSGVAPALLKLLTHGQAAGRKQREAAGAAAQQEPAQVLARLQRITDLLLPTEATAEDAPLTVLVRKLQAALTSLERFPVMLSQAPSGARALGARGSGGVAGGLSALTQPFKLRLSRAVGETALRDYSSNVVLIEPLATLAAVEDFLWHRVRGRTDVPPTTNGASTSNTTAAEAQLEAALAAAAAQFAANGRPGAGERAGEGTAGTSAGGESRPLTRAQKREASAAAASQSRKDGVGKKGPQAPGTAVEPRVTRAAARRRAEASEAGAGQEERGLAGEEEGGEHHKHELDSEEEADLHGMEYEEGLAMMEEDDDMSEDEEVYGEEALPIPDSVHDVQLGGDASDAAAPAAPGTLSRHAASGLPPPHPASQRVPAGAGQEAASFAAALAGGRTRAAEAGSVARLQFSMGRRVLERHMTIFQAIQAQAQAAEEDADEDDAREADVLLPTSGRRLWDAVYTISYATAPPQPPTAAAVGDASPSDAVAGPSVEEVGAGSPLDVVRAPWLPEEVAPSRRAVREVLELLRLLEALSQLVPRMRAEAAADAVAEGRHATLQEAVREQQARSSVRVEEFLSTKITPKLTRQMQDALALCSGSLPPWVHHLTAACPFLFPFEARRQYFHATAFGLSRALQRLQAQQSSDGAPVAVDRDGREVRVGRLQRQKVRVSRQRILESAAKVFELYAAHKAVLEVEYFGEVGTGLGPTLEFYTLLSHELQKKHLHLWRADAPALPDLKLPDVPLDTDADLMDLDDAAAPGALPEAAVSPAPGGSPPVCTESSFVHAPHGLFPRPLAPAAPAAERQRVGDHFRLLGRAMAKALQDNRMLDLPLAPAFYKLALGQALDLHDLVRVDPPLGQQLEQLDLLIRRKKHLEAAGGAPGAAALLVGGVSVEELCLDFTLPGYPEYELKPGGAECGVTAGNLEEYVRLLLRATLDDGVAPQVDAFRAGFNQVFPLASLRLFTPDELEALLCGKRELWTPESLAEHIKFDHGYTAGSPPIQHLLAIMGEFTPEEQRSFLRFVTGAPRLPPGGLSALTPRLTIVRKHPSGGTPAATLGSTPPGSALAPGTTLADGDLPSVMTCANYLKLPPYSCKAVMKDRLLYAIKEGQGSFDLS</sequence>
<feature type="compositionally biased region" description="Basic and acidic residues" evidence="7">
    <location>
        <begin position="99"/>
        <end position="134"/>
    </location>
</feature>
<reference evidence="9 10" key="1">
    <citation type="journal article" date="2014" name="Nat. Commun.">
        <title>Klebsormidium flaccidum genome reveals primary factors for plant terrestrial adaptation.</title>
        <authorList>
            <person name="Hori K."/>
            <person name="Maruyama F."/>
            <person name="Fujisawa T."/>
            <person name="Togashi T."/>
            <person name="Yamamoto N."/>
            <person name="Seo M."/>
            <person name="Sato S."/>
            <person name="Yamada T."/>
            <person name="Mori H."/>
            <person name="Tajima N."/>
            <person name="Moriyama T."/>
            <person name="Ikeuchi M."/>
            <person name="Watanabe M."/>
            <person name="Wada H."/>
            <person name="Kobayashi K."/>
            <person name="Saito M."/>
            <person name="Masuda T."/>
            <person name="Sasaki-Sekimoto Y."/>
            <person name="Mashiguchi K."/>
            <person name="Awai K."/>
            <person name="Shimojima M."/>
            <person name="Masuda S."/>
            <person name="Iwai M."/>
            <person name="Nobusawa T."/>
            <person name="Narise T."/>
            <person name="Kondo S."/>
            <person name="Saito H."/>
            <person name="Sato R."/>
            <person name="Murakawa M."/>
            <person name="Ihara Y."/>
            <person name="Oshima-Yamada Y."/>
            <person name="Ohtaka K."/>
            <person name="Satoh M."/>
            <person name="Sonobe K."/>
            <person name="Ishii M."/>
            <person name="Ohtani R."/>
            <person name="Kanamori-Sato M."/>
            <person name="Honoki R."/>
            <person name="Miyazaki D."/>
            <person name="Mochizuki H."/>
            <person name="Umetsu J."/>
            <person name="Higashi K."/>
            <person name="Shibata D."/>
            <person name="Kamiya Y."/>
            <person name="Sato N."/>
            <person name="Nakamura Y."/>
            <person name="Tabata S."/>
            <person name="Ida S."/>
            <person name="Kurokawa K."/>
            <person name="Ohta H."/>
        </authorList>
    </citation>
    <scope>NUCLEOTIDE SEQUENCE [LARGE SCALE GENOMIC DNA]</scope>
    <source>
        <strain evidence="9 10">NIES-2285</strain>
    </source>
</reference>
<dbReference type="Gene3D" id="3.90.1750.10">
    <property type="entry name" value="Hect, E3 ligase catalytic domains"/>
    <property type="match status" value="1"/>
</dbReference>
<evidence type="ECO:0000256" key="5">
    <source>
        <dbReference type="ARBA" id="ARBA00022786"/>
    </source>
</evidence>
<evidence type="ECO:0000313" key="10">
    <source>
        <dbReference type="Proteomes" id="UP000054558"/>
    </source>
</evidence>
<dbReference type="FunFam" id="1.25.10.10:FF:000689">
    <property type="entry name" value="HECT ubiquitin protein ligase family protein KAK"/>
    <property type="match status" value="1"/>
</dbReference>
<dbReference type="InterPro" id="IPR057948">
    <property type="entry name" value="TPR_TRIP12_N"/>
</dbReference>
<comment type="similarity">
    <text evidence="2">Belongs to the UPL family. K-HECT subfamily.</text>
</comment>
<keyword evidence="10" id="KW-1185">Reference proteome</keyword>
<dbReference type="InterPro" id="IPR000225">
    <property type="entry name" value="Armadillo"/>
</dbReference>
<dbReference type="Gene3D" id="3.30.2410.10">
    <property type="entry name" value="Hect, E3 ligase catalytic domain"/>
    <property type="match status" value="1"/>
</dbReference>
<dbReference type="SMART" id="SM00185">
    <property type="entry name" value="ARM"/>
    <property type="match status" value="4"/>
</dbReference>
<keyword evidence="5 6" id="KW-0833">Ubl conjugation pathway</keyword>
<proteinExistence type="inferred from homology"/>
<dbReference type="SMART" id="SM00119">
    <property type="entry name" value="HECTc"/>
    <property type="match status" value="1"/>
</dbReference>
<feature type="compositionally biased region" description="Low complexity" evidence="7">
    <location>
        <begin position="136"/>
        <end position="159"/>
    </location>
</feature>
<feature type="domain" description="HECT" evidence="8">
    <location>
        <begin position="1636"/>
        <end position="1962"/>
    </location>
</feature>
<evidence type="ECO:0000259" key="8">
    <source>
        <dbReference type="PROSITE" id="PS50237"/>
    </source>
</evidence>
<dbReference type="SUPFAM" id="SSF56204">
    <property type="entry name" value="Hect, E3 ligase catalytic domain"/>
    <property type="match status" value="1"/>
</dbReference>
<dbReference type="CDD" id="cd00078">
    <property type="entry name" value="HECTc"/>
    <property type="match status" value="1"/>
</dbReference>
<feature type="region of interest" description="Disordered" evidence="7">
    <location>
        <begin position="1318"/>
        <end position="1337"/>
    </location>
</feature>
<dbReference type="OMA" id="AEPLSQF"/>
<feature type="region of interest" description="Disordered" evidence="7">
    <location>
        <begin position="1042"/>
        <end position="1148"/>
    </location>
</feature>
<feature type="active site" description="Glycyl thioester intermediate" evidence="6">
    <location>
        <position position="1929"/>
    </location>
</feature>
<dbReference type="InterPro" id="IPR011989">
    <property type="entry name" value="ARM-like"/>
</dbReference>
<dbReference type="Proteomes" id="UP000054558">
    <property type="component" value="Unassembled WGS sequence"/>
</dbReference>
<dbReference type="EC" id="2.3.2.26" evidence="3"/>
<dbReference type="PANTHER" id="PTHR45670">
    <property type="entry name" value="E3 UBIQUITIN-PROTEIN LIGASE TRIP12"/>
    <property type="match status" value="1"/>
</dbReference>
<dbReference type="GO" id="GO:0043161">
    <property type="term" value="P:proteasome-mediated ubiquitin-dependent protein catabolic process"/>
    <property type="evidence" value="ECO:0000318"/>
    <property type="project" value="GO_Central"/>
</dbReference>
<dbReference type="Gene3D" id="1.25.10.10">
    <property type="entry name" value="Leucine-rich Repeat Variant"/>
    <property type="match status" value="1"/>
</dbReference>
<feature type="region of interest" description="Disordered" evidence="7">
    <location>
        <begin position="681"/>
        <end position="723"/>
    </location>
</feature>
<feature type="compositionally biased region" description="Basic residues" evidence="7">
    <location>
        <begin position="696"/>
        <end position="705"/>
    </location>
</feature>
<dbReference type="EMBL" id="DF237914">
    <property type="protein sequence ID" value="GAQ92281.1"/>
    <property type="molecule type" value="Genomic_DNA"/>
</dbReference>
<feature type="region of interest" description="Disordered" evidence="7">
    <location>
        <begin position="1183"/>
        <end position="1228"/>
    </location>
</feature>
<feature type="compositionally biased region" description="Basic and acidic residues" evidence="7">
    <location>
        <begin position="1121"/>
        <end position="1140"/>
    </location>
</feature>
<feature type="compositionally biased region" description="Low complexity" evidence="7">
    <location>
        <begin position="713"/>
        <end position="723"/>
    </location>
</feature>
<dbReference type="InterPro" id="IPR000569">
    <property type="entry name" value="HECT_dom"/>
</dbReference>
<evidence type="ECO:0000256" key="1">
    <source>
        <dbReference type="ARBA" id="ARBA00000885"/>
    </source>
</evidence>
<gene>
    <name evidence="9" type="ORF">KFL_009650030</name>
</gene>